<organism evidence="2 3">
    <name type="scientific">Microvirgula aerodenitrificans</name>
    <dbReference type="NCBI Taxonomy" id="57480"/>
    <lineage>
        <taxon>Bacteria</taxon>
        <taxon>Pseudomonadati</taxon>
        <taxon>Pseudomonadota</taxon>
        <taxon>Betaproteobacteria</taxon>
        <taxon>Neisseriales</taxon>
        <taxon>Aquaspirillaceae</taxon>
        <taxon>Microvirgula</taxon>
    </lineage>
</organism>
<evidence type="ECO:0000313" key="3">
    <source>
        <dbReference type="Proteomes" id="UP000244173"/>
    </source>
</evidence>
<dbReference type="OrthoDB" id="9802489at2"/>
<dbReference type="InterPro" id="IPR014710">
    <property type="entry name" value="RmlC-like_jellyroll"/>
</dbReference>
<dbReference type="STRING" id="1122240.GCA_000620105_02537"/>
<dbReference type="Proteomes" id="UP000244173">
    <property type="component" value="Chromosome"/>
</dbReference>
<dbReference type="RefSeq" id="WP_107889266.1">
    <property type="nucleotide sequence ID" value="NZ_CALFSO010000053.1"/>
</dbReference>
<evidence type="ECO:0000313" key="2">
    <source>
        <dbReference type="EMBL" id="AVY94213.1"/>
    </source>
</evidence>
<evidence type="ECO:0000259" key="1">
    <source>
        <dbReference type="Pfam" id="PF07883"/>
    </source>
</evidence>
<sequence length="104" mass="11175">MNDLSIEVSDLRTLASGLDVDSDYLLARVTEGDLLLLNYRPQAAAFPDEQHVVSERIVVLAGRVALETAQQRVEVAAGQMACIPPGLSHHYAADSDGQVLVLFG</sequence>
<gene>
    <name evidence="2" type="ORF">DAI18_09300</name>
</gene>
<reference evidence="2 3" key="1">
    <citation type="submission" date="2018-04" db="EMBL/GenBank/DDBJ databases">
        <title>Denitrifier Microvirgula.</title>
        <authorList>
            <person name="Anderson E."/>
            <person name="Jang J."/>
            <person name="Ishii S."/>
        </authorList>
    </citation>
    <scope>NUCLEOTIDE SEQUENCE [LARGE SCALE GENOMIC DNA]</scope>
    <source>
        <strain evidence="2 3">BE2.4</strain>
    </source>
</reference>
<dbReference type="Gene3D" id="2.60.120.10">
    <property type="entry name" value="Jelly Rolls"/>
    <property type="match status" value="1"/>
</dbReference>
<dbReference type="InterPro" id="IPR011051">
    <property type="entry name" value="RmlC_Cupin_sf"/>
</dbReference>
<dbReference type="SUPFAM" id="SSF51182">
    <property type="entry name" value="RmlC-like cupins"/>
    <property type="match status" value="1"/>
</dbReference>
<proteinExistence type="predicted"/>
<keyword evidence="3" id="KW-1185">Reference proteome</keyword>
<dbReference type="EMBL" id="CP028519">
    <property type="protein sequence ID" value="AVY94213.1"/>
    <property type="molecule type" value="Genomic_DNA"/>
</dbReference>
<name>A0A2S0PA76_9NEIS</name>
<dbReference type="KEGG" id="maer:DAI18_09300"/>
<dbReference type="AlphaFoldDB" id="A0A2S0PA76"/>
<feature type="domain" description="Cupin type-2" evidence="1">
    <location>
        <begin position="37"/>
        <end position="102"/>
    </location>
</feature>
<dbReference type="Pfam" id="PF07883">
    <property type="entry name" value="Cupin_2"/>
    <property type="match status" value="1"/>
</dbReference>
<protein>
    <submittedName>
        <fullName evidence="2">Cupin</fullName>
    </submittedName>
</protein>
<accession>A0A2S0PA76</accession>
<dbReference type="InterPro" id="IPR013096">
    <property type="entry name" value="Cupin_2"/>
</dbReference>